<evidence type="ECO:0000313" key="5">
    <source>
        <dbReference type="Proteomes" id="UP001595816"/>
    </source>
</evidence>
<dbReference type="PROSITE" id="PS50977">
    <property type="entry name" value="HTH_TETR_2"/>
    <property type="match status" value="1"/>
</dbReference>
<dbReference type="EMBL" id="JBHSAY010000015">
    <property type="protein sequence ID" value="MFC4134685.1"/>
    <property type="molecule type" value="Genomic_DNA"/>
</dbReference>
<evidence type="ECO:0000256" key="2">
    <source>
        <dbReference type="PROSITE-ProRule" id="PRU00335"/>
    </source>
</evidence>
<evidence type="ECO:0000256" key="1">
    <source>
        <dbReference type="ARBA" id="ARBA00023125"/>
    </source>
</evidence>
<dbReference type="Pfam" id="PF00440">
    <property type="entry name" value="TetR_N"/>
    <property type="match status" value="1"/>
</dbReference>
<dbReference type="Gene3D" id="1.10.357.10">
    <property type="entry name" value="Tetracycline Repressor, domain 2"/>
    <property type="match status" value="1"/>
</dbReference>
<evidence type="ECO:0000313" key="4">
    <source>
        <dbReference type="EMBL" id="MFC4134685.1"/>
    </source>
</evidence>
<dbReference type="InterPro" id="IPR041583">
    <property type="entry name" value="TetR_C_31"/>
</dbReference>
<gene>
    <name evidence="4" type="ORF">ACFOZ4_29095</name>
</gene>
<proteinExistence type="predicted"/>
<protein>
    <submittedName>
        <fullName evidence="4">TetR/AcrR family transcriptional regulator</fullName>
    </submittedName>
</protein>
<dbReference type="SUPFAM" id="SSF48498">
    <property type="entry name" value="Tetracyclin repressor-like, C-terminal domain"/>
    <property type="match status" value="1"/>
</dbReference>
<keyword evidence="5" id="KW-1185">Reference proteome</keyword>
<feature type="domain" description="HTH tetR-type" evidence="3">
    <location>
        <begin position="2"/>
        <end position="62"/>
    </location>
</feature>
<dbReference type="RefSeq" id="WP_253761170.1">
    <property type="nucleotide sequence ID" value="NZ_JAMZDZ010000001.1"/>
</dbReference>
<dbReference type="InterPro" id="IPR001647">
    <property type="entry name" value="HTH_TetR"/>
</dbReference>
<dbReference type="SUPFAM" id="SSF46689">
    <property type="entry name" value="Homeodomain-like"/>
    <property type="match status" value="1"/>
</dbReference>
<evidence type="ECO:0000259" key="3">
    <source>
        <dbReference type="PROSITE" id="PS50977"/>
    </source>
</evidence>
<name>A0ABV8LUJ5_9ACTN</name>
<dbReference type="Pfam" id="PF17940">
    <property type="entry name" value="TetR_C_31"/>
    <property type="match status" value="1"/>
</dbReference>
<keyword evidence="1 2" id="KW-0238">DNA-binding</keyword>
<dbReference type="InterPro" id="IPR009057">
    <property type="entry name" value="Homeodomain-like_sf"/>
</dbReference>
<accession>A0ABV8LUJ5</accession>
<dbReference type="InterPro" id="IPR036271">
    <property type="entry name" value="Tet_transcr_reg_TetR-rel_C_sf"/>
</dbReference>
<feature type="DNA-binding region" description="H-T-H motif" evidence="2">
    <location>
        <begin position="25"/>
        <end position="44"/>
    </location>
</feature>
<dbReference type="Proteomes" id="UP001595816">
    <property type="component" value="Unassembled WGS sequence"/>
</dbReference>
<organism evidence="4 5">
    <name type="scientific">Hamadaea flava</name>
    <dbReference type="NCBI Taxonomy" id="1742688"/>
    <lineage>
        <taxon>Bacteria</taxon>
        <taxon>Bacillati</taxon>
        <taxon>Actinomycetota</taxon>
        <taxon>Actinomycetes</taxon>
        <taxon>Micromonosporales</taxon>
        <taxon>Micromonosporaceae</taxon>
        <taxon>Hamadaea</taxon>
    </lineage>
</organism>
<reference evidence="5" key="1">
    <citation type="journal article" date="2019" name="Int. J. Syst. Evol. Microbiol.">
        <title>The Global Catalogue of Microorganisms (GCM) 10K type strain sequencing project: providing services to taxonomists for standard genome sequencing and annotation.</title>
        <authorList>
            <consortium name="The Broad Institute Genomics Platform"/>
            <consortium name="The Broad Institute Genome Sequencing Center for Infectious Disease"/>
            <person name="Wu L."/>
            <person name="Ma J."/>
        </authorList>
    </citation>
    <scope>NUCLEOTIDE SEQUENCE [LARGE SCALE GENOMIC DNA]</scope>
    <source>
        <strain evidence="5">CGMCC 4.7289</strain>
    </source>
</reference>
<comment type="caution">
    <text evidence="4">The sequence shown here is derived from an EMBL/GenBank/DDBJ whole genome shotgun (WGS) entry which is preliminary data.</text>
</comment>
<sequence length="194" mass="20899">MTDRRTLLLDAAIEVLGTRGLRQLTHRTVDAVAGLPEGSASNHFRTREALISGVLGRLVDRETELWGRLGGAQPLDAERFATAAGAMITELAGPGRAVTLARYAIFHEAAFNPDLQRRIAENRERLAAWGVPLVAALGSTEPERHYRMLLDLIDGLLLNQLASPTSSFDPATTIRTLLSAITPTPTTPAPSARS</sequence>